<keyword evidence="1" id="KW-1133">Transmembrane helix</keyword>
<feature type="transmembrane region" description="Helical" evidence="1">
    <location>
        <begin position="104"/>
        <end position="124"/>
    </location>
</feature>
<feature type="transmembrane region" description="Helical" evidence="1">
    <location>
        <begin position="23"/>
        <end position="43"/>
    </location>
</feature>
<evidence type="ECO:0000313" key="3">
    <source>
        <dbReference type="Proteomes" id="UP000483379"/>
    </source>
</evidence>
<feature type="transmembrane region" description="Helical" evidence="1">
    <location>
        <begin position="80"/>
        <end position="98"/>
    </location>
</feature>
<keyword evidence="3" id="KW-1185">Reference proteome</keyword>
<dbReference type="GO" id="GO:0005886">
    <property type="term" value="C:plasma membrane"/>
    <property type="evidence" value="ECO:0007669"/>
    <property type="project" value="TreeGrafter"/>
</dbReference>
<protein>
    <submittedName>
        <fullName evidence="2">HdeD family acid-resistance protein</fullName>
    </submittedName>
</protein>
<accession>A0A6M0JYG2</accession>
<dbReference type="EMBL" id="JAAIJQ010000012">
    <property type="protein sequence ID" value="NEV61397.1"/>
    <property type="molecule type" value="Genomic_DNA"/>
</dbReference>
<keyword evidence="1" id="KW-0812">Transmembrane</keyword>
<dbReference type="Proteomes" id="UP000483379">
    <property type="component" value="Unassembled WGS sequence"/>
</dbReference>
<dbReference type="RefSeq" id="WP_164451589.1">
    <property type="nucleotide sequence ID" value="NZ_JAAIJQ010000012.1"/>
</dbReference>
<dbReference type="Pfam" id="PF03729">
    <property type="entry name" value="DUF308"/>
    <property type="match status" value="1"/>
</dbReference>
<dbReference type="AlphaFoldDB" id="A0A6M0JYG2"/>
<comment type="caution">
    <text evidence="2">The sequence shown here is derived from an EMBL/GenBank/DDBJ whole genome shotgun (WGS) entry which is preliminary data.</text>
</comment>
<sequence>MIVNESKTTTAPKLPFGDLPDNWGWLVGLGVVSTLLGVVGLGMTFGLTLAGILFFGVLLLVGGLLQLFDAFKYSGWKSTFLQAAIALVYVLAGFLMVVDPAGAAVALTLFLGAALIAAGVLRVVICIQHRDQRGWVWMAAGGAASIALGGVILAGWPVSGLWVIGLFIAIELLINGWTAIFLGLAARRVKRAQDAEDAQILA</sequence>
<dbReference type="PANTHER" id="PTHR34989:SF1">
    <property type="entry name" value="PROTEIN HDED"/>
    <property type="match status" value="1"/>
</dbReference>
<gene>
    <name evidence="2" type="ORF">G3446_05720</name>
</gene>
<keyword evidence="1" id="KW-0472">Membrane</keyword>
<dbReference type="InterPro" id="IPR052712">
    <property type="entry name" value="Acid_resist_chaperone_HdeD"/>
</dbReference>
<evidence type="ECO:0000313" key="2">
    <source>
        <dbReference type="EMBL" id="NEV61397.1"/>
    </source>
</evidence>
<evidence type="ECO:0000256" key="1">
    <source>
        <dbReference type="SAM" id="Phobius"/>
    </source>
</evidence>
<reference evidence="2 3" key="1">
    <citation type="submission" date="2020-02" db="EMBL/GenBank/DDBJ databases">
        <title>Genome sequences of Thiorhodococcus mannitoliphagus and Thiorhodococcus minor, purple sulfur photosynthetic bacteria in the gammaproteobacterial family, Chromatiaceae.</title>
        <authorList>
            <person name="Aviles F.A."/>
            <person name="Meyer T.E."/>
            <person name="Kyndt J.A."/>
        </authorList>
    </citation>
    <scope>NUCLEOTIDE SEQUENCE [LARGE SCALE GENOMIC DNA]</scope>
    <source>
        <strain evidence="2 3">DSM 11518</strain>
    </source>
</reference>
<dbReference type="PANTHER" id="PTHR34989">
    <property type="entry name" value="PROTEIN HDED"/>
    <property type="match status" value="1"/>
</dbReference>
<organism evidence="2 3">
    <name type="scientific">Thiorhodococcus minor</name>
    <dbReference type="NCBI Taxonomy" id="57489"/>
    <lineage>
        <taxon>Bacteria</taxon>
        <taxon>Pseudomonadati</taxon>
        <taxon>Pseudomonadota</taxon>
        <taxon>Gammaproteobacteria</taxon>
        <taxon>Chromatiales</taxon>
        <taxon>Chromatiaceae</taxon>
        <taxon>Thiorhodococcus</taxon>
    </lineage>
</organism>
<feature type="transmembrane region" description="Helical" evidence="1">
    <location>
        <begin position="162"/>
        <end position="184"/>
    </location>
</feature>
<proteinExistence type="predicted"/>
<name>A0A6M0JYG2_9GAMM</name>
<feature type="transmembrane region" description="Helical" evidence="1">
    <location>
        <begin position="136"/>
        <end position="156"/>
    </location>
</feature>
<feature type="transmembrane region" description="Helical" evidence="1">
    <location>
        <begin position="49"/>
        <end position="68"/>
    </location>
</feature>
<dbReference type="InterPro" id="IPR005325">
    <property type="entry name" value="DUF308_memb"/>
</dbReference>